<organism evidence="12 13">
    <name type="scientific">Theileria orientalis</name>
    <dbReference type="NCBI Taxonomy" id="68886"/>
    <lineage>
        <taxon>Eukaryota</taxon>
        <taxon>Sar</taxon>
        <taxon>Alveolata</taxon>
        <taxon>Apicomplexa</taxon>
        <taxon>Aconoidasida</taxon>
        <taxon>Piroplasmida</taxon>
        <taxon>Theileriidae</taxon>
        <taxon>Theileria</taxon>
    </lineage>
</organism>
<keyword evidence="6 10" id="KW-0547">Nucleotide-binding</keyword>
<comment type="pathway">
    <text evidence="1 10">Sulfur metabolism; glutathione biosynthesis; glutathione from L-cysteine and L-glutamate: step 1/2.</text>
</comment>
<dbReference type="Proteomes" id="UP000244803">
    <property type="component" value="Chromosome 3"/>
</dbReference>
<comment type="similarity">
    <text evidence="2 10">Belongs to the glutamate--cysteine ligase type 3 family.</text>
</comment>
<evidence type="ECO:0000256" key="5">
    <source>
        <dbReference type="ARBA" id="ARBA00022684"/>
    </source>
</evidence>
<evidence type="ECO:0000256" key="1">
    <source>
        <dbReference type="ARBA" id="ARBA00005006"/>
    </source>
</evidence>
<dbReference type="PANTHER" id="PTHR11164:SF0">
    <property type="entry name" value="GLUTAMATE--CYSTEINE LIGASE CATALYTIC SUBUNIT"/>
    <property type="match status" value="1"/>
</dbReference>
<feature type="region of interest" description="Disordered" evidence="11">
    <location>
        <begin position="86"/>
        <end position="111"/>
    </location>
</feature>
<dbReference type="OrthoDB" id="360870at2759"/>
<evidence type="ECO:0000313" key="12">
    <source>
        <dbReference type="EMBL" id="UKJ89192.2"/>
    </source>
</evidence>
<sequence>MAHHRSGSTIDYDSICKISGMLRQLATLEFVNIYYQNLNRCDPVYLFGDEIEYLVVNLDHSNFKPRLLPIYPHISKFIQNKHHLKFKSNGSSSKQSSGKAVSNPSQNNNHPVKTKAVIDINNYLDDIMFDKSNFQPEASSYIIESIPDHPYSLFSSYISSVRKSVHDRRKRLELILLMLGYNHSKVTTLTNFSRYGCNDYVYCGDSEFQKVFIENLDPRYIPYFDITITPSNRMYDLVVLDMLRREGPKTYISRYREGFEESLEKDVDSSVNEVLVDDRRGVPVSPRIVDTFNNYKLFPLLSTHNQALCQHLLNTYTPSGQPTTLTDTNENADNGLLNYIMGRVYLYDPKTDHSVNDFNGSNVSNLSKAINVMSVKDTTGVRDNTIAVESVGALCSLQVTFSCCNLDEARYLYDQLLVLSPIFLSLSSATVGYNGILSNYDNRWTIMTALWNDDPNMVYRRRFSKFDESVEAEPEGTVADTNNSPSRGGINSYFSKGRCSTSSLFISNSKFCIDNYKYLNDIKVDCDFDSFVHMTKMGVDPILARHISHNFVKEPLTVIDEDFSQVNCEVSDSHYQIFHDTNWNSVRLNHPIVPPPVDNTDSDSNKGSSRRENNTFKNNRNYNNKTDYVYKVDTSRSNAGRGTGVSEIVDVKPRRTLPWRVEFRPLDIQLTDEENSMFICVVSYVVKVLLLKRLNLYMPISLVDINTEVSSKIESCHRDLFYFRENVTNNKLSVKKFSLHDILFGQVGLFKIVMDHLEKELNSGDVSKEFRDQLVKYLKHFEQLTLGNAPTNATKLRRFIQTHPTYSGDGTISDQILYDIIQNLTSY</sequence>
<dbReference type="EC" id="6.3.2.2" evidence="3 10"/>
<dbReference type="AlphaFoldDB" id="A0A976M669"/>
<dbReference type="GO" id="GO:0005524">
    <property type="term" value="F:ATP binding"/>
    <property type="evidence" value="ECO:0007669"/>
    <property type="project" value="UniProtKB-UniRule"/>
</dbReference>
<dbReference type="InterPro" id="IPR014746">
    <property type="entry name" value="Gln_synth/guanido_kin_cat_dom"/>
</dbReference>
<evidence type="ECO:0000256" key="11">
    <source>
        <dbReference type="SAM" id="MobiDB-lite"/>
    </source>
</evidence>
<evidence type="ECO:0000256" key="3">
    <source>
        <dbReference type="ARBA" id="ARBA00012220"/>
    </source>
</evidence>
<dbReference type="PANTHER" id="PTHR11164">
    <property type="entry name" value="GLUTAMATE CYSTEINE LIGASE"/>
    <property type="match status" value="1"/>
</dbReference>
<evidence type="ECO:0000313" key="13">
    <source>
        <dbReference type="Proteomes" id="UP000244803"/>
    </source>
</evidence>
<keyword evidence="7 10" id="KW-0067">ATP-binding</keyword>
<gene>
    <name evidence="12" type="ORF">MACJ_002440</name>
</gene>
<feature type="region of interest" description="Disordered" evidence="11">
    <location>
        <begin position="593"/>
        <end position="618"/>
    </location>
</feature>
<accession>A0A976M669</accession>
<keyword evidence="5 10" id="KW-0317">Glutathione biosynthesis</keyword>
<reference evidence="12" key="1">
    <citation type="submission" date="2022-07" db="EMBL/GenBank/DDBJ databases">
        <title>Evaluation of T. orientalis genome assembly methods using nanopore sequencing and analysis of variation between genomes.</title>
        <authorList>
            <person name="Yam J."/>
            <person name="Micallef M.L."/>
            <person name="Liu M."/>
            <person name="Djordjevic S.P."/>
            <person name="Bogema D.R."/>
            <person name="Jenkins C."/>
        </authorList>
    </citation>
    <scope>NUCLEOTIDE SEQUENCE</scope>
    <source>
        <strain evidence="12">Fish Creek</strain>
    </source>
</reference>
<dbReference type="Gene3D" id="1.10.8.960">
    <property type="match status" value="1"/>
</dbReference>
<feature type="compositionally biased region" description="Low complexity" evidence="11">
    <location>
        <begin position="87"/>
        <end position="102"/>
    </location>
</feature>
<evidence type="ECO:0000256" key="2">
    <source>
        <dbReference type="ARBA" id="ARBA00008100"/>
    </source>
</evidence>
<dbReference type="SUPFAM" id="SSF55931">
    <property type="entry name" value="Glutamine synthetase/guanido kinase"/>
    <property type="match status" value="1"/>
</dbReference>
<evidence type="ECO:0000256" key="4">
    <source>
        <dbReference type="ARBA" id="ARBA00022598"/>
    </source>
</evidence>
<evidence type="ECO:0000256" key="7">
    <source>
        <dbReference type="ARBA" id="ARBA00022840"/>
    </source>
</evidence>
<evidence type="ECO:0000256" key="9">
    <source>
        <dbReference type="ARBA" id="ARBA00032122"/>
    </source>
</evidence>
<dbReference type="Pfam" id="PF03074">
    <property type="entry name" value="GCS"/>
    <property type="match status" value="2"/>
</dbReference>
<proteinExistence type="inferred from homology"/>
<dbReference type="EMBL" id="CP056066">
    <property type="protein sequence ID" value="UKJ89192.2"/>
    <property type="molecule type" value="Genomic_DNA"/>
</dbReference>
<name>A0A976M669_THEOR</name>
<dbReference type="InterPro" id="IPR004308">
    <property type="entry name" value="GCS"/>
</dbReference>
<dbReference type="GO" id="GO:0004357">
    <property type="term" value="F:glutamate-cysteine ligase activity"/>
    <property type="evidence" value="ECO:0007669"/>
    <property type="project" value="UniProtKB-UniRule"/>
</dbReference>
<evidence type="ECO:0000256" key="10">
    <source>
        <dbReference type="RuleBase" id="RU367135"/>
    </source>
</evidence>
<dbReference type="GO" id="GO:0006750">
    <property type="term" value="P:glutathione biosynthetic process"/>
    <property type="evidence" value="ECO:0007669"/>
    <property type="project" value="UniProtKB-UniRule"/>
</dbReference>
<protein>
    <recommendedName>
        <fullName evidence="3 10">Glutamate--cysteine ligase</fullName>
        <ecNumber evidence="3 10">6.3.2.2</ecNumber>
    </recommendedName>
    <alternativeName>
        <fullName evidence="9 10">Gamma-ECS</fullName>
    </alternativeName>
    <alternativeName>
        <fullName evidence="8 10">Gamma-glutamylcysteine synthetase</fullName>
    </alternativeName>
</protein>
<dbReference type="Gene3D" id="3.30.590.50">
    <property type="match status" value="3"/>
</dbReference>
<evidence type="ECO:0000256" key="6">
    <source>
        <dbReference type="ARBA" id="ARBA00022741"/>
    </source>
</evidence>
<keyword evidence="4 10" id="KW-0436">Ligase</keyword>
<comment type="catalytic activity">
    <reaction evidence="10">
        <text>L-cysteine + L-glutamate + ATP = gamma-L-glutamyl-L-cysteine + ADP + phosphate + H(+)</text>
        <dbReference type="Rhea" id="RHEA:13285"/>
        <dbReference type="ChEBI" id="CHEBI:15378"/>
        <dbReference type="ChEBI" id="CHEBI:29985"/>
        <dbReference type="ChEBI" id="CHEBI:30616"/>
        <dbReference type="ChEBI" id="CHEBI:35235"/>
        <dbReference type="ChEBI" id="CHEBI:43474"/>
        <dbReference type="ChEBI" id="CHEBI:58173"/>
        <dbReference type="ChEBI" id="CHEBI:456216"/>
        <dbReference type="EC" id="6.3.2.2"/>
    </reaction>
</comment>
<evidence type="ECO:0000256" key="8">
    <source>
        <dbReference type="ARBA" id="ARBA00030585"/>
    </source>
</evidence>